<accession>A0ACB8F2S8</accession>
<reference evidence="1" key="1">
    <citation type="submission" date="2021-08" db="EMBL/GenBank/DDBJ databases">
        <title>The first chromosome-level gecko genome reveals the dynamic sex chromosomes of Neotropical dwarf geckos (Sphaerodactylidae: Sphaerodactylus).</title>
        <authorList>
            <person name="Pinto B.J."/>
            <person name="Keating S.E."/>
            <person name="Gamble T."/>
        </authorList>
    </citation>
    <scope>NUCLEOTIDE SEQUENCE</scope>
    <source>
        <strain evidence="1">TG3544</strain>
    </source>
</reference>
<comment type="caution">
    <text evidence="1">The sequence shown here is derived from an EMBL/GenBank/DDBJ whole genome shotgun (WGS) entry which is preliminary data.</text>
</comment>
<protein>
    <submittedName>
        <fullName evidence="1">Uncharacterized protein</fullName>
    </submittedName>
</protein>
<dbReference type="EMBL" id="CM037618">
    <property type="protein sequence ID" value="KAH7999442.1"/>
    <property type="molecule type" value="Genomic_DNA"/>
</dbReference>
<dbReference type="Proteomes" id="UP000827872">
    <property type="component" value="Linkage Group LG05"/>
</dbReference>
<sequence>MVFNTGGHCTSCYTACLLTCLMIEPGSPAHRCASCFAHTQAFGEDIAENIKQTGSVRAALLKNFLNCQKNPPISYLPTSFPQVLYVIYTEFNLVNLLFNQKCYQLESLSCFPFWENGRIKRCGWILGEQA</sequence>
<gene>
    <name evidence="1" type="ORF">K3G42_010600</name>
</gene>
<evidence type="ECO:0000313" key="2">
    <source>
        <dbReference type="Proteomes" id="UP000827872"/>
    </source>
</evidence>
<name>A0ACB8F2S8_9SAUR</name>
<organism evidence="1 2">
    <name type="scientific">Sphaerodactylus townsendi</name>
    <dbReference type="NCBI Taxonomy" id="933632"/>
    <lineage>
        <taxon>Eukaryota</taxon>
        <taxon>Metazoa</taxon>
        <taxon>Chordata</taxon>
        <taxon>Craniata</taxon>
        <taxon>Vertebrata</taxon>
        <taxon>Euteleostomi</taxon>
        <taxon>Lepidosauria</taxon>
        <taxon>Squamata</taxon>
        <taxon>Bifurcata</taxon>
        <taxon>Gekkota</taxon>
        <taxon>Sphaerodactylidae</taxon>
        <taxon>Sphaerodactylus</taxon>
    </lineage>
</organism>
<evidence type="ECO:0000313" key="1">
    <source>
        <dbReference type="EMBL" id="KAH7999442.1"/>
    </source>
</evidence>
<keyword evidence="2" id="KW-1185">Reference proteome</keyword>
<proteinExistence type="predicted"/>